<dbReference type="Pfam" id="PF01796">
    <property type="entry name" value="OB_ChsH2_C"/>
    <property type="match status" value="1"/>
</dbReference>
<sequence length="108" mass="11995">MINQCQACQRYVHPPVPMCPSCHSRDVTAVAVSGMATVASYTVNHMPWVPDLPVPYVFAAVELDEQQGLHLSTEIINIDPEAVSIGMPVQVVFEQQEDIYLPLFEPRS</sequence>
<evidence type="ECO:0000313" key="3">
    <source>
        <dbReference type="EMBL" id="KAA1192892.1"/>
    </source>
</evidence>
<keyword evidence="4" id="KW-1185">Reference proteome</keyword>
<name>A0A5B0X0N8_9GAMM</name>
<dbReference type="Pfam" id="PF12172">
    <property type="entry name" value="zf-ChsH2"/>
    <property type="match status" value="1"/>
</dbReference>
<dbReference type="InterPro" id="IPR052513">
    <property type="entry name" value="Thioester_dehydratase-like"/>
</dbReference>
<keyword evidence="3" id="KW-0238">DNA-binding</keyword>
<dbReference type="GO" id="GO:0003677">
    <property type="term" value="F:DNA binding"/>
    <property type="evidence" value="ECO:0007669"/>
    <property type="project" value="UniProtKB-KW"/>
</dbReference>
<dbReference type="PANTHER" id="PTHR34075">
    <property type="entry name" value="BLR3430 PROTEIN"/>
    <property type="match status" value="1"/>
</dbReference>
<reference evidence="3 4" key="1">
    <citation type="submission" date="2019-09" db="EMBL/GenBank/DDBJ databases">
        <authorList>
            <person name="Chen X.-Y."/>
        </authorList>
    </citation>
    <scope>NUCLEOTIDE SEQUENCE [LARGE SCALE GENOMIC DNA]</scope>
    <source>
        <strain evidence="3 4">NY5</strain>
    </source>
</reference>
<dbReference type="Proteomes" id="UP000323708">
    <property type="component" value="Unassembled WGS sequence"/>
</dbReference>
<dbReference type="EMBL" id="VTUX01000003">
    <property type="protein sequence ID" value="KAA1192892.1"/>
    <property type="molecule type" value="Genomic_DNA"/>
</dbReference>
<protein>
    <submittedName>
        <fullName evidence="3">DNA-binding protein</fullName>
    </submittedName>
</protein>
<feature type="domain" description="ChsH2 C-terminal OB-fold" evidence="1">
    <location>
        <begin position="30"/>
        <end position="94"/>
    </location>
</feature>
<dbReference type="InterPro" id="IPR002878">
    <property type="entry name" value="ChsH2_C"/>
</dbReference>
<gene>
    <name evidence="3" type="ORF">F0M18_08005</name>
</gene>
<proteinExistence type="predicted"/>
<dbReference type="AlphaFoldDB" id="A0A5B0X0N8"/>
<evidence type="ECO:0000313" key="4">
    <source>
        <dbReference type="Proteomes" id="UP000323708"/>
    </source>
</evidence>
<dbReference type="InterPro" id="IPR012340">
    <property type="entry name" value="NA-bd_OB-fold"/>
</dbReference>
<feature type="domain" description="ChsH2 rubredoxin-like zinc ribbon" evidence="2">
    <location>
        <begin position="4"/>
        <end position="27"/>
    </location>
</feature>
<comment type="caution">
    <text evidence="3">The sequence shown here is derived from an EMBL/GenBank/DDBJ whole genome shotgun (WGS) entry which is preliminary data.</text>
</comment>
<dbReference type="PANTHER" id="PTHR34075:SF5">
    <property type="entry name" value="BLR3430 PROTEIN"/>
    <property type="match status" value="1"/>
</dbReference>
<dbReference type="InterPro" id="IPR022002">
    <property type="entry name" value="ChsH2_Znr"/>
</dbReference>
<accession>A0A5B0X0N8</accession>
<evidence type="ECO:0000259" key="2">
    <source>
        <dbReference type="Pfam" id="PF12172"/>
    </source>
</evidence>
<evidence type="ECO:0000259" key="1">
    <source>
        <dbReference type="Pfam" id="PF01796"/>
    </source>
</evidence>
<organism evidence="3 4">
    <name type="scientific">Pseudohalioglobus sediminis</name>
    <dbReference type="NCBI Taxonomy" id="2606449"/>
    <lineage>
        <taxon>Bacteria</taxon>
        <taxon>Pseudomonadati</taxon>
        <taxon>Pseudomonadota</taxon>
        <taxon>Gammaproteobacteria</taxon>
        <taxon>Cellvibrionales</taxon>
        <taxon>Halieaceae</taxon>
        <taxon>Pseudohalioglobus</taxon>
    </lineage>
</organism>
<dbReference type="SUPFAM" id="SSF50249">
    <property type="entry name" value="Nucleic acid-binding proteins"/>
    <property type="match status" value="1"/>
</dbReference>